<protein>
    <submittedName>
        <fullName evidence="1">Uncharacterized protein</fullName>
    </submittedName>
</protein>
<gene>
    <name evidence="1" type="ORF">I6U51_16765</name>
</gene>
<dbReference type="EMBL" id="JAEEGB010000026">
    <property type="protein sequence ID" value="MBI6874325.1"/>
    <property type="molecule type" value="Genomic_DNA"/>
</dbReference>
<reference evidence="1" key="1">
    <citation type="submission" date="2020-12" db="EMBL/GenBank/DDBJ databases">
        <title>Clostridium thailandense sp. nov., a novel acetogenic bacterium isolated from peat land soil in Thailand.</title>
        <authorList>
            <person name="Chaikitkaew S."/>
            <person name="Birkeland N.K."/>
        </authorList>
    </citation>
    <scope>NUCLEOTIDE SEQUENCE</scope>
    <source>
        <strain evidence="1">DSM 17425</strain>
    </source>
</reference>
<keyword evidence="2" id="KW-1185">Reference proteome</keyword>
<dbReference type="AlphaFoldDB" id="A0A934HU40"/>
<comment type="caution">
    <text evidence="1">The sequence shown here is derived from an EMBL/GenBank/DDBJ whole genome shotgun (WGS) entry which is preliminary data.</text>
</comment>
<dbReference type="Proteomes" id="UP000622687">
    <property type="component" value="Unassembled WGS sequence"/>
</dbReference>
<proteinExistence type="predicted"/>
<organism evidence="1 2">
    <name type="scientific">Clostridium aciditolerans</name>
    <dbReference type="NCBI Taxonomy" id="339861"/>
    <lineage>
        <taxon>Bacteria</taxon>
        <taxon>Bacillati</taxon>
        <taxon>Bacillota</taxon>
        <taxon>Clostridia</taxon>
        <taxon>Eubacteriales</taxon>
        <taxon>Clostridiaceae</taxon>
        <taxon>Clostridium</taxon>
    </lineage>
</organism>
<evidence type="ECO:0000313" key="1">
    <source>
        <dbReference type="EMBL" id="MBI6874325.1"/>
    </source>
</evidence>
<name>A0A934HU40_9CLOT</name>
<accession>A0A934HU40</accession>
<evidence type="ECO:0000313" key="2">
    <source>
        <dbReference type="Proteomes" id="UP000622687"/>
    </source>
</evidence>
<sequence>MFINKKYSKDLKQFNETRNTSKDNMSSEAVSQIYEAGKAYYEYLRSSKSQRDDTECDYCTAFMMF</sequence>